<dbReference type="STRING" id="28885.EI16_08290"/>
<dbReference type="RefSeq" id="WP_029912080.1">
    <property type="nucleotide sequence ID" value="NZ_AP020335.1"/>
</dbReference>
<dbReference type="InterPro" id="IPR052155">
    <property type="entry name" value="Biofilm_reg_signaling"/>
</dbReference>
<evidence type="ECO:0000256" key="1">
    <source>
        <dbReference type="ARBA" id="ARBA00001946"/>
    </source>
</evidence>
<dbReference type="Gene3D" id="3.20.20.450">
    <property type="entry name" value="EAL domain"/>
    <property type="match status" value="1"/>
</dbReference>
<evidence type="ECO:0000259" key="5">
    <source>
        <dbReference type="PROSITE" id="PS50887"/>
    </source>
</evidence>
<feature type="domain" description="PAS" evidence="2">
    <location>
        <begin position="150"/>
        <end position="201"/>
    </location>
</feature>
<dbReference type="SMART" id="SM00052">
    <property type="entry name" value="EAL"/>
    <property type="match status" value="1"/>
</dbReference>
<dbReference type="AlphaFoldDB" id="A0A066ZR50"/>
<evidence type="ECO:0000313" key="6">
    <source>
        <dbReference type="EMBL" id="KDN96268.1"/>
    </source>
</evidence>
<dbReference type="NCBIfam" id="TIGR00229">
    <property type="entry name" value="sensory_box"/>
    <property type="match status" value="1"/>
</dbReference>
<accession>A0A066ZR50</accession>
<dbReference type="PANTHER" id="PTHR44757:SF2">
    <property type="entry name" value="BIOFILM ARCHITECTURE MAINTENANCE PROTEIN MBAA"/>
    <property type="match status" value="1"/>
</dbReference>
<evidence type="ECO:0000259" key="2">
    <source>
        <dbReference type="PROSITE" id="PS50112"/>
    </source>
</evidence>
<keyword evidence="7" id="KW-1185">Reference proteome</keyword>
<dbReference type="SUPFAM" id="SSF141868">
    <property type="entry name" value="EAL domain-like"/>
    <property type="match status" value="1"/>
</dbReference>
<evidence type="ECO:0000313" key="7">
    <source>
        <dbReference type="Proteomes" id="UP000027341"/>
    </source>
</evidence>
<dbReference type="PROSITE" id="PS50112">
    <property type="entry name" value="PAS"/>
    <property type="match status" value="1"/>
</dbReference>
<dbReference type="InterPro" id="IPR000700">
    <property type="entry name" value="PAS-assoc_C"/>
</dbReference>
<dbReference type="EMBL" id="JMIU01000001">
    <property type="protein sequence ID" value="KDN96268.1"/>
    <property type="molecule type" value="Genomic_DNA"/>
</dbReference>
<protein>
    <recommendedName>
        <fullName evidence="8">Diguanylate cyclase</fullName>
    </recommendedName>
</protein>
<dbReference type="SMART" id="SM00086">
    <property type="entry name" value="PAC"/>
    <property type="match status" value="1"/>
</dbReference>
<dbReference type="SUPFAM" id="SSF55073">
    <property type="entry name" value="Nucleotide cyclase"/>
    <property type="match status" value="1"/>
</dbReference>
<dbReference type="InterPro" id="IPR035919">
    <property type="entry name" value="EAL_sf"/>
</dbReference>
<dbReference type="CDD" id="cd01949">
    <property type="entry name" value="GGDEF"/>
    <property type="match status" value="1"/>
</dbReference>
<dbReference type="GO" id="GO:0003824">
    <property type="term" value="F:catalytic activity"/>
    <property type="evidence" value="ECO:0007669"/>
    <property type="project" value="UniProtKB-ARBA"/>
</dbReference>
<dbReference type="CDD" id="cd00130">
    <property type="entry name" value="PAS"/>
    <property type="match status" value="1"/>
</dbReference>
<comment type="caution">
    <text evidence="6">The sequence shown here is derived from an EMBL/GenBank/DDBJ whole genome shotgun (WGS) entry which is preliminary data.</text>
</comment>
<dbReference type="PANTHER" id="PTHR44757">
    <property type="entry name" value="DIGUANYLATE CYCLASE DGCP"/>
    <property type="match status" value="1"/>
</dbReference>
<dbReference type="Proteomes" id="UP000027341">
    <property type="component" value="Unassembled WGS sequence"/>
</dbReference>
<dbReference type="Pfam" id="PF13426">
    <property type="entry name" value="PAS_9"/>
    <property type="match status" value="1"/>
</dbReference>
<dbReference type="SMART" id="SM00267">
    <property type="entry name" value="GGDEF"/>
    <property type="match status" value="1"/>
</dbReference>
<dbReference type="CDD" id="cd01948">
    <property type="entry name" value="EAL"/>
    <property type="match status" value="1"/>
</dbReference>
<dbReference type="SUPFAM" id="SSF55785">
    <property type="entry name" value="PYP-like sensor domain (PAS domain)"/>
    <property type="match status" value="1"/>
</dbReference>
<organism evidence="6 7">
    <name type="scientific">Hydrogenovibrio marinus</name>
    <dbReference type="NCBI Taxonomy" id="28885"/>
    <lineage>
        <taxon>Bacteria</taxon>
        <taxon>Pseudomonadati</taxon>
        <taxon>Pseudomonadota</taxon>
        <taxon>Gammaproteobacteria</taxon>
        <taxon>Thiotrichales</taxon>
        <taxon>Piscirickettsiaceae</taxon>
        <taxon>Hydrogenovibrio</taxon>
    </lineage>
</organism>
<dbReference type="InterPro" id="IPR001610">
    <property type="entry name" value="PAC"/>
</dbReference>
<name>A0A066ZR50_HYDMR</name>
<dbReference type="InterPro" id="IPR029787">
    <property type="entry name" value="Nucleotide_cyclase"/>
</dbReference>
<dbReference type="InterPro" id="IPR035965">
    <property type="entry name" value="PAS-like_dom_sf"/>
</dbReference>
<dbReference type="PROSITE" id="PS50883">
    <property type="entry name" value="EAL"/>
    <property type="match status" value="1"/>
</dbReference>
<dbReference type="InterPro" id="IPR043128">
    <property type="entry name" value="Rev_trsase/Diguanyl_cyclase"/>
</dbReference>
<evidence type="ECO:0008006" key="8">
    <source>
        <dbReference type="Google" id="ProtNLM"/>
    </source>
</evidence>
<comment type="cofactor">
    <cofactor evidence="1">
        <name>Mg(2+)</name>
        <dbReference type="ChEBI" id="CHEBI:18420"/>
    </cofactor>
</comment>
<dbReference type="PROSITE" id="PS50113">
    <property type="entry name" value="PAC"/>
    <property type="match status" value="1"/>
</dbReference>
<dbReference type="Pfam" id="PF00990">
    <property type="entry name" value="GGDEF"/>
    <property type="match status" value="1"/>
</dbReference>
<gene>
    <name evidence="6" type="ORF">EI16_08290</name>
</gene>
<dbReference type="InterPro" id="IPR000014">
    <property type="entry name" value="PAS"/>
</dbReference>
<feature type="domain" description="GGDEF" evidence="5">
    <location>
        <begin position="301"/>
        <end position="434"/>
    </location>
</feature>
<dbReference type="InterPro" id="IPR001633">
    <property type="entry name" value="EAL_dom"/>
</dbReference>
<proteinExistence type="predicted"/>
<dbReference type="Gene3D" id="3.30.70.270">
    <property type="match status" value="1"/>
</dbReference>
<evidence type="ECO:0000259" key="3">
    <source>
        <dbReference type="PROSITE" id="PS50113"/>
    </source>
</evidence>
<evidence type="ECO:0000259" key="4">
    <source>
        <dbReference type="PROSITE" id="PS50883"/>
    </source>
</evidence>
<dbReference type="PROSITE" id="PS50887">
    <property type="entry name" value="GGDEF"/>
    <property type="match status" value="1"/>
</dbReference>
<dbReference type="Pfam" id="PF00563">
    <property type="entry name" value="EAL"/>
    <property type="match status" value="1"/>
</dbReference>
<dbReference type="InterPro" id="IPR000160">
    <property type="entry name" value="GGDEF_dom"/>
</dbReference>
<dbReference type="NCBIfam" id="TIGR00254">
    <property type="entry name" value="GGDEF"/>
    <property type="match status" value="1"/>
</dbReference>
<reference evidence="6 7" key="1">
    <citation type="submission" date="2014-04" db="EMBL/GenBank/DDBJ databases">
        <title>Draft genome sequence of Hydrogenovibrio marinus MH-110, a model organism for aerobic H2 metabolism.</title>
        <authorList>
            <person name="Cha H.J."/>
            <person name="Jo B.H."/>
            <person name="Hwang B.H."/>
        </authorList>
    </citation>
    <scope>NUCLEOTIDE SEQUENCE [LARGE SCALE GENOMIC DNA]</scope>
    <source>
        <strain evidence="6 7">MH-110</strain>
    </source>
</reference>
<dbReference type="Gene3D" id="3.30.450.20">
    <property type="entry name" value="PAS domain"/>
    <property type="match status" value="1"/>
</dbReference>
<feature type="domain" description="EAL" evidence="4">
    <location>
        <begin position="443"/>
        <end position="688"/>
    </location>
</feature>
<feature type="domain" description="PAC" evidence="3">
    <location>
        <begin position="216"/>
        <end position="268"/>
    </location>
</feature>
<dbReference type="FunFam" id="3.30.70.270:FF:000001">
    <property type="entry name" value="Diguanylate cyclase domain protein"/>
    <property type="match status" value="1"/>
</dbReference>
<sequence length="688" mass="78218">MAQTESESLIACDFLAKKSFKGLRFYHVLFESCQTPVVLLSPNGKIICINTPAYEFLSLAESAIDLYFHELLSADSMETFTNFLNTVEASIVDQVVYQNHVFELQGGGFFTLNSQLLKPESSGDPYCLVYLNRIPEEPTTIHSLYLANALIDQVADGILVMDAQGRIIKSNKAFTETTGYEQREVLNQRPALFRSGVHDEDFYLNMWKSLDDCGSWRGEIWNRRKDGTIYPGWLQASKVVDKLSGKPFYVCVLADMSERKADEKRLDRLAYYDSLTGLANRMLLDSFVENSILETQKNASGKIALLFIDLDKFKTVNDHFGHSEGDWILGEVSKRISFYTKTSDLACRFGGDEFVMVMTKITRDRSVVEAAENLIRRLSKPYVRGKHIHRLTASIGIAFYPEHGGSVEELLRRADSAMCRAKTQGRNSYQFFEERDEQELIEMNKVAHLIWQAIEMPKNHIEMHYQPIFHKDSFDSPVEYEALIRLKNEEGELVYPQHFIEYSEQNGLISQLGFALFEKVCDDLVAKKLDNNIKVAINLSPVQLDNPKLVEKLSAIAHQKSVPISRFNFEVTETAIMHNLSSTIAVLEQLRKKGCHILLDDFGTGYASLAILKSLPVDIVKIDRAFVNDIETSSETQEMVKAMIGMSKAMNLKVLIEGVETEAQKRWLENKEVDLFQGYLLGRPAQFI</sequence>
<dbReference type="SMART" id="SM00091">
    <property type="entry name" value="PAS"/>
    <property type="match status" value="2"/>
</dbReference>